<dbReference type="EMBL" id="CAJOBA010070391">
    <property type="protein sequence ID" value="CAF4388103.1"/>
    <property type="molecule type" value="Genomic_DNA"/>
</dbReference>
<name>A0A8S2G291_9BILA</name>
<sequence>MLGDNNLGTPVDSKQQRDPWVLKLVRLVVGRIIKVLKSLFCRRTSVRSSETDPLKSTIEEVNELSQCQMDFAVNDYYTSDVCNDIIFKFNQINQQYN</sequence>
<accession>A0A8S2G291</accession>
<dbReference type="EMBL" id="CAJNOK010047139">
    <property type="protein sequence ID" value="CAF1586479.1"/>
    <property type="molecule type" value="Genomic_DNA"/>
</dbReference>
<feature type="non-terminal residue" evidence="1">
    <location>
        <position position="97"/>
    </location>
</feature>
<dbReference type="AlphaFoldDB" id="A0A8S2G291"/>
<proteinExistence type="predicted"/>
<evidence type="ECO:0000313" key="3">
    <source>
        <dbReference type="Proteomes" id="UP000677228"/>
    </source>
</evidence>
<organism evidence="1 3">
    <name type="scientific">Didymodactylos carnosus</name>
    <dbReference type="NCBI Taxonomy" id="1234261"/>
    <lineage>
        <taxon>Eukaryota</taxon>
        <taxon>Metazoa</taxon>
        <taxon>Spiralia</taxon>
        <taxon>Gnathifera</taxon>
        <taxon>Rotifera</taxon>
        <taxon>Eurotatoria</taxon>
        <taxon>Bdelloidea</taxon>
        <taxon>Philodinida</taxon>
        <taxon>Philodinidae</taxon>
        <taxon>Didymodactylos</taxon>
    </lineage>
</organism>
<protein>
    <submittedName>
        <fullName evidence="1">Uncharacterized protein</fullName>
    </submittedName>
</protein>
<dbReference type="Proteomes" id="UP000682733">
    <property type="component" value="Unassembled WGS sequence"/>
</dbReference>
<evidence type="ECO:0000313" key="1">
    <source>
        <dbReference type="EMBL" id="CAF1586479.1"/>
    </source>
</evidence>
<gene>
    <name evidence="1" type="ORF">OVA965_LOCUS41283</name>
    <name evidence="2" type="ORF">TMI583_LOCUS42890</name>
</gene>
<dbReference type="Proteomes" id="UP000677228">
    <property type="component" value="Unassembled WGS sequence"/>
</dbReference>
<reference evidence="1" key="1">
    <citation type="submission" date="2021-02" db="EMBL/GenBank/DDBJ databases">
        <authorList>
            <person name="Nowell W R."/>
        </authorList>
    </citation>
    <scope>NUCLEOTIDE SEQUENCE</scope>
</reference>
<evidence type="ECO:0000313" key="2">
    <source>
        <dbReference type="EMBL" id="CAF4388103.1"/>
    </source>
</evidence>
<comment type="caution">
    <text evidence="1">The sequence shown here is derived from an EMBL/GenBank/DDBJ whole genome shotgun (WGS) entry which is preliminary data.</text>
</comment>